<evidence type="ECO:0000313" key="1">
    <source>
        <dbReference type="EMBL" id="KKK41891.1"/>
    </source>
</evidence>
<protein>
    <submittedName>
        <fullName evidence="1">Uncharacterized protein</fullName>
    </submittedName>
</protein>
<comment type="caution">
    <text evidence="1">The sequence shown here is derived from an EMBL/GenBank/DDBJ whole genome shotgun (WGS) entry which is preliminary data.</text>
</comment>
<organism evidence="1">
    <name type="scientific">marine sediment metagenome</name>
    <dbReference type="NCBI Taxonomy" id="412755"/>
    <lineage>
        <taxon>unclassified sequences</taxon>
        <taxon>metagenomes</taxon>
        <taxon>ecological metagenomes</taxon>
    </lineage>
</organism>
<gene>
    <name evidence="1" type="ORF">LCGC14_2467130</name>
</gene>
<proteinExistence type="predicted"/>
<dbReference type="EMBL" id="LAZR01070364">
    <property type="protein sequence ID" value="KKK41891.1"/>
    <property type="molecule type" value="Genomic_DNA"/>
</dbReference>
<dbReference type="AlphaFoldDB" id="A0A0F8Y0P6"/>
<accession>A0A0F8Y0P6</accession>
<reference evidence="1" key="1">
    <citation type="journal article" date="2015" name="Nature">
        <title>Complex archaea that bridge the gap between prokaryotes and eukaryotes.</title>
        <authorList>
            <person name="Spang A."/>
            <person name="Saw J.H."/>
            <person name="Jorgensen S.L."/>
            <person name="Zaremba-Niedzwiedzka K."/>
            <person name="Martijn J."/>
            <person name="Lind A.E."/>
            <person name="van Eijk R."/>
            <person name="Schleper C."/>
            <person name="Guy L."/>
            <person name="Ettema T.J."/>
        </authorList>
    </citation>
    <scope>NUCLEOTIDE SEQUENCE</scope>
</reference>
<name>A0A0F8Y0P6_9ZZZZ</name>
<sequence>MKSKRVEIEFYPYEFEALLANRMISDMGGKYLKSAEKRGDYVVLEIFIHEANDLAGWVAAEANHAKSEHESDLLNAACDAIELSI</sequence>